<dbReference type="SUPFAM" id="SSF49503">
    <property type="entry name" value="Cupredoxins"/>
    <property type="match status" value="2"/>
</dbReference>
<dbReference type="InterPro" id="IPR001117">
    <property type="entry name" value="Cu-oxidase_2nd"/>
</dbReference>
<keyword evidence="7" id="KW-0479">Metal-binding</keyword>
<dbReference type="GO" id="GO:0005507">
    <property type="term" value="F:copper ion binding"/>
    <property type="evidence" value="ECO:0007669"/>
    <property type="project" value="InterPro"/>
</dbReference>
<feature type="domain" description="Plastocyanin-like" evidence="11">
    <location>
        <begin position="124"/>
        <end position="246"/>
    </location>
</feature>
<feature type="domain" description="Plastocyanin-like" evidence="10">
    <location>
        <begin position="1"/>
        <end position="62"/>
    </location>
</feature>
<comment type="cofactor">
    <cofactor evidence="2">
        <name>Cu cation</name>
        <dbReference type="ChEBI" id="CHEBI:23378"/>
    </cofactor>
</comment>
<dbReference type="OrthoDB" id="2121828at2759"/>
<dbReference type="GO" id="GO:0052716">
    <property type="term" value="F:hydroquinone:oxygen oxidoreductase activity"/>
    <property type="evidence" value="ECO:0007669"/>
    <property type="project" value="UniProtKB-EC"/>
</dbReference>
<feature type="non-terminal residue" evidence="12">
    <location>
        <position position="279"/>
    </location>
</feature>
<dbReference type="PROSITE" id="PS00080">
    <property type="entry name" value="MULTICOPPER_OXIDASE2"/>
    <property type="match status" value="1"/>
</dbReference>
<proteinExistence type="inferred from homology"/>
<dbReference type="GO" id="GO:0005576">
    <property type="term" value="C:extracellular region"/>
    <property type="evidence" value="ECO:0007669"/>
    <property type="project" value="UniProtKB-SubCell"/>
</dbReference>
<dbReference type="Gene3D" id="2.60.40.420">
    <property type="entry name" value="Cupredoxins - blue copper proteins"/>
    <property type="match status" value="2"/>
</dbReference>
<dbReference type="FunFam" id="2.60.40.420:FF:000045">
    <property type="entry name" value="Laccase 2"/>
    <property type="match status" value="1"/>
</dbReference>
<accession>A0A1J8QJV6</accession>
<dbReference type="Pfam" id="PF00394">
    <property type="entry name" value="Cu-oxidase"/>
    <property type="match status" value="1"/>
</dbReference>
<comment type="catalytic activity">
    <reaction evidence="1">
        <text>4 hydroquinone + O2 = 4 benzosemiquinone + 2 H2O</text>
        <dbReference type="Rhea" id="RHEA:11276"/>
        <dbReference type="ChEBI" id="CHEBI:15377"/>
        <dbReference type="ChEBI" id="CHEBI:15379"/>
        <dbReference type="ChEBI" id="CHEBI:17594"/>
        <dbReference type="ChEBI" id="CHEBI:17977"/>
        <dbReference type="EC" id="1.10.3.2"/>
    </reaction>
</comment>
<feature type="non-terminal residue" evidence="12">
    <location>
        <position position="1"/>
    </location>
</feature>
<evidence type="ECO:0000256" key="8">
    <source>
        <dbReference type="ARBA" id="ARBA00023002"/>
    </source>
</evidence>
<evidence type="ECO:0000256" key="9">
    <source>
        <dbReference type="ARBA" id="ARBA00023008"/>
    </source>
</evidence>
<dbReference type="InterPro" id="IPR011706">
    <property type="entry name" value="Cu-oxidase_C"/>
</dbReference>
<evidence type="ECO:0000256" key="7">
    <source>
        <dbReference type="ARBA" id="ARBA00022723"/>
    </source>
</evidence>
<dbReference type="PANTHER" id="PTHR11709:SF394">
    <property type="entry name" value="FI03373P-RELATED"/>
    <property type="match status" value="1"/>
</dbReference>
<comment type="subcellular location">
    <subcellularLocation>
        <location evidence="3">Secreted</location>
    </subcellularLocation>
</comment>
<evidence type="ECO:0000259" key="11">
    <source>
        <dbReference type="Pfam" id="PF07731"/>
    </source>
</evidence>
<evidence type="ECO:0000256" key="5">
    <source>
        <dbReference type="ARBA" id="ARBA00012297"/>
    </source>
</evidence>
<dbReference type="STRING" id="180088.A0A1J8QJV6"/>
<keyword evidence="13" id="KW-1185">Reference proteome</keyword>
<evidence type="ECO:0000256" key="6">
    <source>
        <dbReference type="ARBA" id="ARBA00022525"/>
    </source>
</evidence>
<evidence type="ECO:0000259" key="10">
    <source>
        <dbReference type="Pfam" id="PF00394"/>
    </source>
</evidence>
<evidence type="ECO:0000256" key="4">
    <source>
        <dbReference type="ARBA" id="ARBA00010609"/>
    </source>
</evidence>
<evidence type="ECO:0000256" key="3">
    <source>
        <dbReference type="ARBA" id="ARBA00004613"/>
    </source>
</evidence>
<dbReference type="AlphaFoldDB" id="A0A1J8QJV6"/>
<name>A0A1J8QJV6_9AGAM</name>
<comment type="similarity">
    <text evidence="4">Belongs to the multicopper oxidase family.</text>
</comment>
<dbReference type="InterPro" id="IPR008972">
    <property type="entry name" value="Cupredoxin"/>
</dbReference>
<keyword evidence="6" id="KW-0964">Secreted</keyword>
<organism evidence="12 13">
    <name type="scientific">Rhizopogon vesiculosus</name>
    <dbReference type="NCBI Taxonomy" id="180088"/>
    <lineage>
        <taxon>Eukaryota</taxon>
        <taxon>Fungi</taxon>
        <taxon>Dikarya</taxon>
        <taxon>Basidiomycota</taxon>
        <taxon>Agaricomycotina</taxon>
        <taxon>Agaricomycetes</taxon>
        <taxon>Agaricomycetidae</taxon>
        <taxon>Boletales</taxon>
        <taxon>Suillineae</taxon>
        <taxon>Rhizopogonaceae</taxon>
        <taxon>Rhizopogon</taxon>
    </lineage>
</organism>
<dbReference type="CDD" id="cd13903">
    <property type="entry name" value="CuRO_3_Tv-LCC_like"/>
    <property type="match status" value="1"/>
</dbReference>
<dbReference type="InterPro" id="IPR002355">
    <property type="entry name" value="Cu_oxidase_Cu_BS"/>
</dbReference>
<dbReference type="EMBL" id="LVVM01000244">
    <property type="protein sequence ID" value="OJA21213.1"/>
    <property type="molecule type" value="Genomic_DNA"/>
</dbReference>
<dbReference type="Proteomes" id="UP000183567">
    <property type="component" value="Unassembled WGS sequence"/>
</dbReference>
<dbReference type="EC" id="1.10.3.2" evidence="5"/>
<evidence type="ECO:0000313" key="13">
    <source>
        <dbReference type="Proteomes" id="UP000183567"/>
    </source>
</evidence>
<dbReference type="Pfam" id="PF07731">
    <property type="entry name" value="Cu-oxidase_2"/>
    <property type="match status" value="1"/>
</dbReference>
<evidence type="ECO:0000256" key="1">
    <source>
        <dbReference type="ARBA" id="ARBA00000349"/>
    </source>
</evidence>
<comment type="caution">
    <text evidence="12">The sequence shown here is derived from an EMBL/GenBank/DDBJ whole genome shotgun (WGS) entry which is preliminary data.</text>
</comment>
<keyword evidence="9" id="KW-0186">Copper</keyword>
<evidence type="ECO:0000313" key="12">
    <source>
        <dbReference type="EMBL" id="OJA21213.1"/>
    </source>
</evidence>
<gene>
    <name evidence="12" type="ORF">AZE42_01380</name>
</gene>
<sequence>DGVLTEPLVVDQLQIFAGQRYSVVLVADKSVGNYWIRSLPSNSATTGFDGGANSAILRYIGAPLADPATSNTPAQIPLIETNLHPLVNPGAPGIPGYGNADINLNLAVSSDSSKYYVNGVSFQPPTVPVLLQILSGAQQASQLLPNGSVIVLEANKVVELTMSSTGAGVPHPMHLHGHTFDVVQSAGNSTFNYVNPVRRDVVSAGGDSQQIVIRWVTDNSGPWFLHCHIDWHLDLGLAVVMAESPSDTSAHNNPIPADWNQLCPIYDSLSPEQLGAEGS</sequence>
<dbReference type="PANTHER" id="PTHR11709">
    <property type="entry name" value="MULTI-COPPER OXIDASE"/>
    <property type="match status" value="1"/>
</dbReference>
<dbReference type="InterPro" id="IPR045087">
    <property type="entry name" value="Cu-oxidase_fam"/>
</dbReference>
<evidence type="ECO:0000256" key="2">
    <source>
        <dbReference type="ARBA" id="ARBA00001935"/>
    </source>
</evidence>
<reference evidence="12 13" key="1">
    <citation type="submission" date="2016-03" db="EMBL/GenBank/DDBJ databases">
        <title>Comparative genomics of the ectomycorrhizal sister species Rhizopogon vinicolor and Rhizopogon vesiculosus (Basidiomycota: Boletales) reveals a divergence of the mating type B locus.</title>
        <authorList>
            <person name="Mujic A.B."/>
            <person name="Kuo A."/>
            <person name="Tritt A."/>
            <person name="Lipzen A."/>
            <person name="Chen C."/>
            <person name="Johnson J."/>
            <person name="Sharma A."/>
            <person name="Barry K."/>
            <person name="Grigoriev I.V."/>
            <person name="Spatafora J.W."/>
        </authorList>
    </citation>
    <scope>NUCLEOTIDE SEQUENCE [LARGE SCALE GENOMIC DNA]</scope>
    <source>
        <strain evidence="12 13">AM-OR11-056</strain>
    </source>
</reference>
<protein>
    <recommendedName>
        <fullName evidence="5">laccase</fullName>
        <ecNumber evidence="5">1.10.3.2</ecNumber>
    </recommendedName>
</protein>
<keyword evidence="8" id="KW-0560">Oxidoreductase</keyword>